<feature type="domain" description="BPTI/Kunitz inhibitor" evidence="2">
    <location>
        <begin position="48"/>
        <end position="108"/>
    </location>
</feature>
<reference evidence="4" key="1">
    <citation type="submission" date="2022-11" db="UniProtKB">
        <authorList>
            <consortium name="WormBaseParasite"/>
        </authorList>
    </citation>
    <scope>IDENTIFICATION</scope>
</reference>
<accession>A0A915IGN6</accession>
<dbReference type="SUPFAM" id="SSF57362">
    <property type="entry name" value="BPTI-like"/>
    <property type="match status" value="1"/>
</dbReference>
<dbReference type="InterPro" id="IPR036880">
    <property type="entry name" value="Kunitz_BPTI_sf"/>
</dbReference>
<evidence type="ECO:0000256" key="1">
    <source>
        <dbReference type="SAM" id="MobiDB-lite"/>
    </source>
</evidence>
<organism evidence="3 4">
    <name type="scientific">Romanomermis culicivorax</name>
    <name type="common">Nematode worm</name>
    <dbReference type="NCBI Taxonomy" id="13658"/>
    <lineage>
        <taxon>Eukaryota</taxon>
        <taxon>Metazoa</taxon>
        <taxon>Ecdysozoa</taxon>
        <taxon>Nematoda</taxon>
        <taxon>Enoplea</taxon>
        <taxon>Dorylaimia</taxon>
        <taxon>Mermithida</taxon>
        <taxon>Mermithoidea</taxon>
        <taxon>Mermithidae</taxon>
        <taxon>Romanomermis</taxon>
    </lineage>
</organism>
<evidence type="ECO:0000313" key="4">
    <source>
        <dbReference type="WBParaSite" id="nRc.2.0.1.t13336-RA"/>
    </source>
</evidence>
<evidence type="ECO:0000259" key="2">
    <source>
        <dbReference type="PROSITE" id="PS50279"/>
    </source>
</evidence>
<dbReference type="Proteomes" id="UP000887565">
    <property type="component" value="Unplaced"/>
</dbReference>
<feature type="compositionally biased region" description="Basic and acidic residues" evidence="1">
    <location>
        <begin position="125"/>
        <end position="136"/>
    </location>
</feature>
<dbReference type="GO" id="GO:0004867">
    <property type="term" value="F:serine-type endopeptidase inhibitor activity"/>
    <property type="evidence" value="ECO:0007669"/>
    <property type="project" value="InterPro"/>
</dbReference>
<dbReference type="WBParaSite" id="nRc.2.0.1.t13336-RA">
    <property type="protein sequence ID" value="nRc.2.0.1.t13336-RA"/>
    <property type="gene ID" value="nRc.2.0.1.g13336"/>
</dbReference>
<dbReference type="InterPro" id="IPR002223">
    <property type="entry name" value="Kunitz_BPTI"/>
</dbReference>
<dbReference type="PROSITE" id="PS50279">
    <property type="entry name" value="BPTI_KUNITZ_2"/>
    <property type="match status" value="1"/>
</dbReference>
<name>A0A915IGN6_ROMCU</name>
<sequence>MILLDFGIPFVTKKLSDFAAIFFRLRVKSDLLILVVGYNEVVISDVNCRRLDYDRRCPDGRSSQFTIRWFKDEKSHQCRSYPFGYCPEDVSALARRTFRSKQDCEKRCLLNDGNENDEDEVENADNEKDQISTKNTVKSDHFSSSCINKTSNSSLALKTTLIKTDEFYFVASQDDQETENRGSKVKNNFLIHQASLATCNKLVTVLKNTFYPTLASVLSVQYYIYTNLSFASIGVRLNLASSVEGKKSLLGVCPNLTSIPNLASNVS</sequence>
<feature type="compositionally biased region" description="Acidic residues" evidence="1">
    <location>
        <begin position="115"/>
        <end position="124"/>
    </location>
</feature>
<proteinExistence type="predicted"/>
<evidence type="ECO:0000313" key="3">
    <source>
        <dbReference type="Proteomes" id="UP000887565"/>
    </source>
</evidence>
<keyword evidence="3" id="KW-1185">Reference proteome</keyword>
<protein>
    <submittedName>
        <fullName evidence="4">BPTI/Kunitz inhibitor domain-containing protein</fullName>
    </submittedName>
</protein>
<feature type="region of interest" description="Disordered" evidence="1">
    <location>
        <begin position="115"/>
        <end position="136"/>
    </location>
</feature>
<dbReference type="Gene3D" id="4.10.410.10">
    <property type="entry name" value="Pancreatic trypsin inhibitor Kunitz domain"/>
    <property type="match status" value="1"/>
</dbReference>
<dbReference type="AlphaFoldDB" id="A0A915IGN6"/>